<dbReference type="Gene3D" id="3.30.200.20">
    <property type="entry name" value="Phosphorylase Kinase, domain 1"/>
    <property type="match status" value="1"/>
</dbReference>
<gene>
    <name evidence="2" type="ORF">EUV02_09315</name>
</gene>
<sequence>MALDIKPDALAAVLARTTGTDVQVTRIDALSGGASSATFAVKASKDGADWPLIMQCSAAGEPAPGAMAKRTQARLQEVARKAGLPVAETVAILEAEDGLGDGFVMTRIDGESLAPRYLRLPEYAAAREAMTAQCATALARLHALPRSAFDGLPLTGGSPQALLAKSFAAYRNFGIELPAYDLAFAWLKERLPDTEPTALVHGDFRSGNFIVGTDGLRAILDWELGHFGDPLEDMGWLCGNAWRFGNWQKPVGGFGEREALYAAYEAAGGAKVDRDAVHIWEVWGTLRWGMSCVMLVSDHLSGRVPSVERATIGRRISENELDLLYLFKHGSI</sequence>
<feature type="domain" description="Aminoglycoside phosphotransferase" evidence="1">
    <location>
        <begin position="29"/>
        <end position="264"/>
    </location>
</feature>
<protein>
    <submittedName>
        <fullName evidence="2">Phosphotransferase family protein</fullName>
    </submittedName>
</protein>
<dbReference type="GO" id="GO:0016740">
    <property type="term" value="F:transferase activity"/>
    <property type="evidence" value="ECO:0007669"/>
    <property type="project" value="UniProtKB-KW"/>
</dbReference>
<accession>A0A4Y9EMW4</accession>
<dbReference type="InterPro" id="IPR051678">
    <property type="entry name" value="AGP_Transferase"/>
</dbReference>
<keyword evidence="2" id="KW-0808">Transferase</keyword>
<dbReference type="Gene3D" id="3.90.1200.10">
    <property type="match status" value="1"/>
</dbReference>
<evidence type="ECO:0000259" key="1">
    <source>
        <dbReference type="Pfam" id="PF01636"/>
    </source>
</evidence>
<dbReference type="InterPro" id="IPR041726">
    <property type="entry name" value="ACAD10_11_N"/>
</dbReference>
<dbReference type="AlphaFoldDB" id="A0A4Y9EMW4"/>
<keyword evidence="3" id="KW-1185">Reference proteome</keyword>
<proteinExistence type="predicted"/>
<organism evidence="2 3">
    <name type="scientific">Glacieibacterium arshaanense</name>
    <dbReference type="NCBI Taxonomy" id="2511025"/>
    <lineage>
        <taxon>Bacteria</taxon>
        <taxon>Pseudomonadati</taxon>
        <taxon>Pseudomonadota</taxon>
        <taxon>Alphaproteobacteria</taxon>
        <taxon>Sphingomonadales</taxon>
        <taxon>Sphingosinicellaceae</taxon>
        <taxon>Glacieibacterium</taxon>
    </lineage>
</organism>
<dbReference type="PANTHER" id="PTHR21310:SF57">
    <property type="entry name" value="BLR2944 PROTEIN"/>
    <property type="match status" value="1"/>
</dbReference>
<comment type="caution">
    <text evidence="2">The sequence shown here is derived from an EMBL/GenBank/DDBJ whole genome shotgun (WGS) entry which is preliminary data.</text>
</comment>
<dbReference type="InterPro" id="IPR002575">
    <property type="entry name" value="Aminoglycoside_PTrfase"/>
</dbReference>
<dbReference type="EMBL" id="SIHO01000002">
    <property type="protein sequence ID" value="TFU03368.1"/>
    <property type="molecule type" value="Genomic_DNA"/>
</dbReference>
<dbReference type="SUPFAM" id="SSF56112">
    <property type="entry name" value="Protein kinase-like (PK-like)"/>
    <property type="match status" value="1"/>
</dbReference>
<reference evidence="2 3" key="1">
    <citation type="submission" date="2019-02" db="EMBL/GenBank/DDBJ databases">
        <title>Polymorphobacter sp. isolated from the lake at the Tibet of China.</title>
        <authorList>
            <person name="Li A."/>
        </authorList>
    </citation>
    <scope>NUCLEOTIDE SEQUENCE [LARGE SCALE GENOMIC DNA]</scope>
    <source>
        <strain evidence="2 3">DJ1R-1</strain>
    </source>
</reference>
<dbReference type="CDD" id="cd05154">
    <property type="entry name" value="ACAD10_11_N-like"/>
    <property type="match status" value="1"/>
</dbReference>
<dbReference type="Proteomes" id="UP000297737">
    <property type="component" value="Unassembled WGS sequence"/>
</dbReference>
<evidence type="ECO:0000313" key="3">
    <source>
        <dbReference type="Proteomes" id="UP000297737"/>
    </source>
</evidence>
<dbReference type="Pfam" id="PF01636">
    <property type="entry name" value="APH"/>
    <property type="match status" value="1"/>
</dbReference>
<name>A0A4Y9EMW4_9SPHN</name>
<dbReference type="PANTHER" id="PTHR21310">
    <property type="entry name" value="AMINOGLYCOSIDE PHOSPHOTRANSFERASE-RELATED-RELATED"/>
    <property type="match status" value="1"/>
</dbReference>
<dbReference type="OrthoDB" id="3806873at2"/>
<dbReference type="RefSeq" id="WP_135245960.1">
    <property type="nucleotide sequence ID" value="NZ_SIHO01000002.1"/>
</dbReference>
<evidence type="ECO:0000313" key="2">
    <source>
        <dbReference type="EMBL" id="TFU03368.1"/>
    </source>
</evidence>
<dbReference type="InterPro" id="IPR011009">
    <property type="entry name" value="Kinase-like_dom_sf"/>
</dbReference>